<comment type="caution">
    <text evidence="2">The sequence shown here is derived from an EMBL/GenBank/DDBJ whole genome shotgun (WGS) entry which is preliminary data.</text>
</comment>
<reference evidence="3" key="1">
    <citation type="submission" date="2018-09" db="EMBL/GenBank/DDBJ databases">
        <authorList>
            <person name="Kim I."/>
        </authorList>
    </citation>
    <scope>NUCLEOTIDE SEQUENCE [LARGE SCALE GENOMIC DNA]</scope>
    <source>
        <strain evidence="3">DD4a</strain>
    </source>
</reference>
<dbReference type="EMBL" id="QXTG01000001">
    <property type="protein sequence ID" value="RIX31033.1"/>
    <property type="molecule type" value="Genomic_DNA"/>
</dbReference>
<evidence type="ECO:0000313" key="3">
    <source>
        <dbReference type="Proteomes" id="UP000265742"/>
    </source>
</evidence>
<keyword evidence="1" id="KW-0812">Transmembrane</keyword>
<organism evidence="2 3">
    <name type="scientific">Amnibacterium setariae</name>
    <dbReference type="NCBI Taxonomy" id="2306585"/>
    <lineage>
        <taxon>Bacteria</taxon>
        <taxon>Bacillati</taxon>
        <taxon>Actinomycetota</taxon>
        <taxon>Actinomycetes</taxon>
        <taxon>Micrococcales</taxon>
        <taxon>Microbacteriaceae</taxon>
        <taxon>Amnibacterium</taxon>
    </lineage>
</organism>
<sequence>MLGRPSRPGVALLLGGVLVLFVSVIAQLAVTDGLAETLWVAASIGGALLIVAGIAVLVRHQRTTRPPED</sequence>
<proteinExistence type="predicted"/>
<keyword evidence="1" id="KW-0472">Membrane</keyword>
<dbReference type="AlphaFoldDB" id="A0A3A1U3U8"/>
<protein>
    <submittedName>
        <fullName evidence="2">Uncharacterized protein</fullName>
    </submittedName>
</protein>
<dbReference type="RefSeq" id="WP_119481395.1">
    <property type="nucleotide sequence ID" value="NZ_QXTG01000001.1"/>
</dbReference>
<evidence type="ECO:0000313" key="2">
    <source>
        <dbReference type="EMBL" id="RIX31033.1"/>
    </source>
</evidence>
<name>A0A3A1U3U8_9MICO</name>
<accession>A0A3A1U3U8</accession>
<dbReference type="Proteomes" id="UP000265742">
    <property type="component" value="Unassembled WGS sequence"/>
</dbReference>
<evidence type="ECO:0000256" key="1">
    <source>
        <dbReference type="SAM" id="Phobius"/>
    </source>
</evidence>
<gene>
    <name evidence="2" type="ORF">D1781_06580</name>
</gene>
<keyword evidence="1" id="KW-1133">Transmembrane helix</keyword>
<feature type="transmembrane region" description="Helical" evidence="1">
    <location>
        <begin position="38"/>
        <end position="58"/>
    </location>
</feature>
<keyword evidence="3" id="KW-1185">Reference proteome</keyword>